<dbReference type="Pfam" id="PF13424">
    <property type="entry name" value="TPR_12"/>
    <property type="match status" value="2"/>
</dbReference>
<keyword evidence="2" id="KW-1133">Transmembrane helix</keyword>
<keyword evidence="5" id="KW-1185">Reference proteome</keyword>
<dbReference type="SUPFAM" id="SSF46894">
    <property type="entry name" value="C-terminal effector domain of the bipartite response regulators"/>
    <property type="match status" value="1"/>
</dbReference>
<feature type="signal peptide" evidence="3">
    <location>
        <begin position="1"/>
        <end position="22"/>
    </location>
</feature>
<dbReference type="Proteomes" id="UP000199310">
    <property type="component" value="Unassembled WGS sequence"/>
</dbReference>
<dbReference type="AlphaFoldDB" id="A0A1I0SDB5"/>
<evidence type="ECO:0000313" key="4">
    <source>
        <dbReference type="EMBL" id="SEW53948.1"/>
    </source>
</evidence>
<dbReference type="SUPFAM" id="SSF48452">
    <property type="entry name" value="TPR-like"/>
    <property type="match status" value="2"/>
</dbReference>
<dbReference type="RefSeq" id="WP_089901409.1">
    <property type="nucleotide sequence ID" value="NZ_FOJG01000002.1"/>
</dbReference>
<dbReference type="InterPro" id="IPR011990">
    <property type="entry name" value="TPR-like_helical_dom_sf"/>
</dbReference>
<dbReference type="Gene3D" id="1.25.40.10">
    <property type="entry name" value="Tetratricopeptide repeat domain"/>
    <property type="match status" value="2"/>
</dbReference>
<reference evidence="5" key="1">
    <citation type="submission" date="2016-10" db="EMBL/GenBank/DDBJ databases">
        <authorList>
            <person name="Varghese N."/>
            <person name="Submissions S."/>
        </authorList>
    </citation>
    <scope>NUCLEOTIDE SEQUENCE [LARGE SCALE GENOMIC DNA]</scope>
    <source>
        <strain evidence="5">DSM 3695</strain>
    </source>
</reference>
<keyword evidence="3" id="KW-0732">Signal</keyword>
<organism evidence="4 5">
    <name type="scientific">Chitinophaga arvensicola</name>
    <dbReference type="NCBI Taxonomy" id="29529"/>
    <lineage>
        <taxon>Bacteria</taxon>
        <taxon>Pseudomonadati</taxon>
        <taxon>Bacteroidota</taxon>
        <taxon>Chitinophagia</taxon>
        <taxon>Chitinophagales</taxon>
        <taxon>Chitinophagaceae</taxon>
        <taxon>Chitinophaga</taxon>
    </lineage>
</organism>
<keyword evidence="1" id="KW-0802">TPR repeat</keyword>
<evidence type="ECO:0000256" key="2">
    <source>
        <dbReference type="SAM" id="Phobius"/>
    </source>
</evidence>
<dbReference type="PANTHER" id="PTHR10098">
    <property type="entry name" value="RAPSYN-RELATED"/>
    <property type="match status" value="1"/>
</dbReference>
<dbReference type="InterPro" id="IPR019734">
    <property type="entry name" value="TPR_rpt"/>
</dbReference>
<dbReference type="EMBL" id="FOJG01000002">
    <property type="protein sequence ID" value="SEW53948.1"/>
    <property type="molecule type" value="Genomic_DNA"/>
</dbReference>
<keyword evidence="2" id="KW-0472">Membrane</keyword>
<name>A0A1I0SDB5_9BACT</name>
<gene>
    <name evidence="4" type="ORF">SAMN04488122_5788</name>
</gene>
<keyword evidence="2" id="KW-0812">Transmembrane</keyword>
<dbReference type="SMART" id="SM00028">
    <property type="entry name" value="TPR"/>
    <property type="match status" value="5"/>
</dbReference>
<proteinExistence type="predicted"/>
<dbReference type="GO" id="GO:0006355">
    <property type="term" value="P:regulation of DNA-templated transcription"/>
    <property type="evidence" value="ECO:0007669"/>
    <property type="project" value="InterPro"/>
</dbReference>
<accession>A0A1I0SDB5</accession>
<evidence type="ECO:0000256" key="1">
    <source>
        <dbReference type="PROSITE-ProRule" id="PRU00339"/>
    </source>
</evidence>
<feature type="transmembrane region" description="Helical" evidence="2">
    <location>
        <begin position="335"/>
        <end position="355"/>
    </location>
</feature>
<dbReference type="STRING" id="29529.SAMN04488122_5788"/>
<feature type="chain" id="PRO_5011458134" evidence="3">
    <location>
        <begin position="23"/>
        <end position="525"/>
    </location>
</feature>
<evidence type="ECO:0000313" key="5">
    <source>
        <dbReference type="Proteomes" id="UP000199310"/>
    </source>
</evidence>
<dbReference type="GO" id="GO:0003677">
    <property type="term" value="F:DNA binding"/>
    <property type="evidence" value="ECO:0007669"/>
    <property type="project" value="InterPro"/>
</dbReference>
<evidence type="ECO:0000256" key="3">
    <source>
        <dbReference type="SAM" id="SignalP"/>
    </source>
</evidence>
<feature type="repeat" description="TPR" evidence="1">
    <location>
        <begin position="185"/>
        <end position="218"/>
    </location>
</feature>
<protein>
    <submittedName>
        <fullName evidence="4">Tetratricopeptide repeat-containing protein</fullName>
    </submittedName>
</protein>
<sequence>MKRFFIAIVLCLLLLPGMWSCAQDTLQMQLEAAGKLSQESPDAAFLALRRMHDLAISNQDEVTAGKCLQQMGKVCFILGHYAKSLDYYQQAANIFTAGGHKAEEAAVLNDMGQLYYRNINKKGAKAQYDKALQRYRQVNDKAGMAATYGYIGHYYEKQQQYDSAGYFQQLALTQYQSANDTFGMAGIYENLGTIHEDLASYDTALTYFRTALQLYDSRHDRIAAMEVLNNIGDVLRKTGDIKGSMPYSREALAIARQTNNKYQEAAACKDIAKAFNLMGRNDSAYYYMEYSRKCLLEIYSAQNNQQMNFLQILYDTNKKNDEILQLENSHKMNRIIYTAVVIVIVLLVILCLLTISRQKLKISQAQTVSERNAEINRVQRDQLELKSKQLATHTLDVIQRNQFLDELRNTLSEMVQEDKRDQKKQLQQLVLKINQNVNHEKQWKEFTGIFEQVHQVFFDKLNALYSDLTNNDIKLLALHKMNMDSKDMATILGISPDSLRVARYRLRKKLNIAEGDTLNTFVQGL</sequence>
<dbReference type="OrthoDB" id="1523128at2"/>
<dbReference type="PROSITE" id="PS50005">
    <property type="entry name" value="TPR"/>
    <property type="match status" value="1"/>
</dbReference>
<dbReference type="InterPro" id="IPR016032">
    <property type="entry name" value="Sig_transdc_resp-reg_C-effctor"/>
</dbReference>